<feature type="region of interest" description="Disordered" evidence="3">
    <location>
        <begin position="309"/>
        <end position="331"/>
    </location>
</feature>
<comment type="caution">
    <text evidence="4">The sequence shown here is derived from an EMBL/GenBank/DDBJ whole genome shotgun (WGS) entry which is preliminary data.</text>
</comment>
<feature type="repeat" description="NHL" evidence="2">
    <location>
        <begin position="215"/>
        <end position="258"/>
    </location>
</feature>
<name>A0A948RX06_UNCEI</name>
<dbReference type="Proteomes" id="UP000777784">
    <property type="component" value="Unassembled WGS sequence"/>
</dbReference>
<proteinExistence type="predicted"/>
<feature type="compositionally biased region" description="Polar residues" evidence="3">
    <location>
        <begin position="309"/>
        <end position="318"/>
    </location>
</feature>
<evidence type="ECO:0000313" key="4">
    <source>
        <dbReference type="EMBL" id="MBU2691516.1"/>
    </source>
</evidence>
<keyword evidence="1" id="KW-0677">Repeat</keyword>
<gene>
    <name evidence="4" type="ORF">KJ970_11370</name>
</gene>
<organism evidence="4 5">
    <name type="scientific">Eiseniibacteriota bacterium</name>
    <dbReference type="NCBI Taxonomy" id="2212470"/>
    <lineage>
        <taxon>Bacteria</taxon>
        <taxon>Candidatus Eiseniibacteriota</taxon>
    </lineage>
</organism>
<protein>
    <submittedName>
        <fullName evidence="4">NHL repeat-containing protein</fullName>
    </submittedName>
</protein>
<dbReference type="Gene3D" id="2.120.10.30">
    <property type="entry name" value="TolB, C-terminal domain"/>
    <property type="match status" value="1"/>
</dbReference>
<dbReference type="InterPro" id="IPR050952">
    <property type="entry name" value="TRIM-NHL_E3_ligases"/>
</dbReference>
<sequence>MMNSKVKTGGWAWLCLLMLCHPVVSHSVMILEYETLLTGEPEAVRPASVTLDLHSGGICITDEASRVIDIFDDRGFHLYRTDATSNISTPKDGSIDSHGGFVFTDIAADGTRTIERLNYLGEPVAYEPEIPRAGWAPQHLIIAGDGHYITVDRAGLLAKHDSQSGSLIWMLELVDPQSENADMLGRPSEAPDHRLYIPGSKIRTIFVVSPDGKLLDFFGRRGTQRGEFTFPIGVAFDPVGRVLVLDRMRHKILLFTSAHEFVDEFGRMGDGPGYLYHPLAIASSPDGRVFVAQGFEGRVQIFRLSDTASAPSASNLSRPSAEREKTPAGER</sequence>
<dbReference type="PANTHER" id="PTHR24104:SF25">
    <property type="entry name" value="PROTEIN LIN-41"/>
    <property type="match status" value="1"/>
</dbReference>
<accession>A0A948RX06</accession>
<dbReference type="AlphaFoldDB" id="A0A948RX06"/>
<dbReference type="SUPFAM" id="SSF101898">
    <property type="entry name" value="NHL repeat"/>
    <property type="match status" value="1"/>
</dbReference>
<dbReference type="CDD" id="cd05819">
    <property type="entry name" value="NHL"/>
    <property type="match status" value="1"/>
</dbReference>
<dbReference type="PANTHER" id="PTHR24104">
    <property type="entry name" value="E3 UBIQUITIN-PROTEIN LIGASE NHLRC1-RELATED"/>
    <property type="match status" value="1"/>
</dbReference>
<dbReference type="EMBL" id="JAHJDP010000065">
    <property type="protein sequence ID" value="MBU2691516.1"/>
    <property type="molecule type" value="Genomic_DNA"/>
</dbReference>
<evidence type="ECO:0000256" key="3">
    <source>
        <dbReference type="SAM" id="MobiDB-lite"/>
    </source>
</evidence>
<dbReference type="GO" id="GO:0008270">
    <property type="term" value="F:zinc ion binding"/>
    <property type="evidence" value="ECO:0007669"/>
    <property type="project" value="UniProtKB-KW"/>
</dbReference>
<evidence type="ECO:0000256" key="1">
    <source>
        <dbReference type="ARBA" id="ARBA00022737"/>
    </source>
</evidence>
<evidence type="ECO:0000256" key="2">
    <source>
        <dbReference type="PROSITE-ProRule" id="PRU00504"/>
    </source>
</evidence>
<dbReference type="PROSITE" id="PS51125">
    <property type="entry name" value="NHL"/>
    <property type="match status" value="1"/>
</dbReference>
<reference evidence="4" key="1">
    <citation type="submission" date="2021-05" db="EMBL/GenBank/DDBJ databases">
        <title>Energy efficiency and biological interactions define the core microbiome of deep oligotrophic groundwater.</title>
        <authorList>
            <person name="Mehrshad M."/>
            <person name="Lopez-Fernandez M."/>
            <person name="Bell E."/>
            <person name="Bernier-Latmani R."/>
            <person name="Bertilsson S."/>
            <person name="Dopson M."/>
        </authorList>
    </citation>
    <scope>NUCLEOTIDE SEQUENCE</scope>
    <source>
        <strain evidence="4">Modern_marine.mb.64</strain>
    </source>
</reference>
<dbReference type="InterPro" id="IPR001258">
    <property type="entry name" value="NHL_repeat"/>
</dbReference>
<feature type="compositionally biased region" description="Basic and acidic residues" evidence="3">
    <location>
        <begin position="320"/>
        <end position="331"/>
    </location>
</feature>
<dbReference type="InterPro" id="IPR011042">
    <property type="entry name" value="6-blade_b-propeller_TolB-like"/>
</dbReference>
<evidence type="ECO:0000313" key="5">
    <source>
        <dbReference type="Proteomes" id="UP000777784"/>
    </source>
</evidence>